<keyword evidence="4" id="KW-0067">ATP-binding</keyword>
<evidence type="ECO:0000256" key="7">
    <source>
        <dbReference type="SAM" id="Phobius"/>
    </source>
</evidence>
<proteinExistence type="predicted"/>
<dbReference type="PATRIC" id="fig|46224.3.peg.2239"/>
<dbReference type="Pfam" id="PF00005">
    <property type="entry name" value="ABC_tran"/>
    <property type="match status" value="1"/>
</dbReference>
<comment type="caution">
    <text evidence="10">The sequence shown here is derived from an EMBL/GenBank/DDBJ whole genome shotgun (WGS) entry which is preliminary data.</text>
</comment>
<sequence length="598" mass="68808">MKIRKDNIFTIFIKVLPDIFRGAPVHFVYMNVVALVYSVLWFAIVPANNYMFDTLIKAIDKQVSVNDAIVSILIVFVVLTTQHIFNGLNAYNNMYQYFKVRGFLHRRIHKKIDQLTAIDFENPNVLTDINKSMNGCENAMLLVNIIMNMLVFYIPQLLFYSIYFYSLNPYLVLLVFLIFIPQAISSILQSKYHVNLEQEIAPIRRELDNYDNCIVGHSFLKETRLLRVYGYFMKLYKNTQFILNHKSYKVEKKVALLRLYMALMTMAGYIGVLYILLYTMLNGSISIGSFGAVFISLTSLLSIIKEITFGSFSTLSKNFGTVLNYMNHMNTKVTEKISEQEIDFSKGIDIRNVSFQYPNTNTLAIDNINLHIRNKETIAIVGENGAGKSTLARLLLGLYQPQRGTIIMGSVQNKADYPYISKKNISAVFQKYQRYALTVEENIRISDIKNNYEVLRQLQNVELDTSSKKLPEGLQTLLSREFGGIDLSGGQWQRLAIARGLYRIHDLIILDEPTAAIDPLEETKIFKMFNDVSKDKTAVIITHRLGSAKIADRIIVMEGGRIVEEGTHDTLMEQKGKYAYMFNEQVKWYEHEVQYEKN</sequence>
<dbReference type="Gene3D" id="3.40.50.300">
    <property type="entry name" value="P-loop containing nucleotide triphosphate hydrolases"/>
    <property type="match status" value="1"/>
</dbReference>
<evidence type="ECO:0008006" key="12">
    <source>
        <dbReference type="Google" id="ProtNLM"/>
    </source>
</evidence>
<feature type="transmembrane region" description="Helical" evidence="7">
    <location>
        <begin position="283"/>
        <end position="304"/>
    </location>
</feature>
<evidence type="ECO:0000256" key="1">
    <source>
        <dbReference type="ARBA" id="ARBA00004651"/>
    </source>
</evidence>
<organism evidence="10 11">
    <name type="scientific">Heyndrickxia sporothermodurans</name>
    <dbReference type="NCBI Taxonomy" id="46224"/>
    <lineage>
        <taxon>Bacteria</taxon>
        <taxon>Bacillati</taxon>
        <taxon>Bacillota</taxon>
        <taxon>Bacilli</taxon>
        <taxon>Bacillales</taxon>
        <taxon>Bacillaceae</taxon>
        <taxon>Heyndrickxia</taxon>
    </lineage>
</organism>
<gene>
    <name evidence="10" type="ORF">B4102_2730</name>
</gene>
<evidence type="ECO:0000256" key="6">
    <source>
        <dbReference type="ARBA" id="ARBA00023136"/>
    </source>
</evidence>
<dbReference type="EMBL" id="LQYN01000030">
    <property type="protein sequence ID" value="KYD08561.1"/>
    <property type="molecule type" value="Genomic_DNA"/>
</dbReference>
<dbReference type="Gene3D" id="1.20.1560.10">
    <property type="entry name" value="ABC transporter type 1, transmembrane domain"/>
    <property type="match status" value="1"/>
</dbReference>
<dbReference type="PANTHER" id="PTHR43394:SF1">
    <property type="entry name" value="ATP-BINDING CASSETTE SUB-FAMILY B MEMBER 10, MITOCHONDRIAL"/>
    <property type="match status" value="1"/>
</dbReference>
<evidence type="ECO:0000256" key="2">
    <source>
        <dbReference type="ARBA" id="ARBA00022692"/>
    </source>
</evidence>
<dbReference type="PANTHER" id="PTHR43394">
    <property type="entry name" value="ATP-DEPENDENT PERMEASE MDL1, MITOCHONDRIAL"/>
    <property type="match status" value="1"/>
</dbReference>
<name>A0A150L8A6_9BACI</name>
<protein>
    <recommendedName>
        <fullName evidence="12">ABC transporter ATP-binding protein</fullName>
    </recommendedName>
</protein>
<keyword evidence="3" id="KW-0547">Nucleotide-binding</keyword>
<dbReference type="PROSITE" id="PS50893">
    <property type="entry name" value="ABC_TRANSPORTER_2"/>
    <property type="match status" value="1"/>
</dbReference>
<dbReference type="PROSITE" id="PS00211">
    <property type="entry name" value="ABC_TRANSPORTER_1"/>
    <property type="match status" value="1"/>
</dbReference>
<feature type="transmembrane region" description="Helical" evidence="7">
    <location>
        <begin position="27"/>
        <end position="48"/>
    </location>
</feature>
<feature type="transmembrane region" description="Helical" evidence="7">
    <location>
        <begin position="141"/>
        <end position="164"/>
    </location>
</feature>
<accession>A0A150L8A6</accession>
<reference evidence="10 11" key="1">
    <citation type="submission" date="2016-01" db="EMBL/GenBank/DDBJ databases">
        <title>Genome Sequences of Twelve Sporeforming Bacillus Species Isolated from Foods.</title>
        <authorList>
            <person name="Berendsen E.M."/>
            <person name="Wells-Bennik M.H."/>
            <person name="Krawcyk A.O."/>
            <person name="De Jong A."/>
            <person name="Holsappel S."/>
            <person name="Eijlander R.T."/>
            <person name="Kuipers O.P."/>
        </authorList>
    </citation>
    <scope>NUCLEOTIDE SEQUENCE [LARGE SCALE GENOMIC DNA]</scope>
    <source>
        <strain evidence="10 11">B4102</strain>
    </source>
</reference>
<keyword evidence="11" id="KW-1185">Reference proteome</keyword>
<dbReference type="InterPro" id="IPR003439">
    <property type="entry name" value="ABC_transporter-like_ATP-bd"/>
</dbReference>
<evidence type="ECO:0000259" key="8">
    <source>
        <dbReference type="PROSITE" id="PS50893"/>
    </source>
</evidence>
<dbReference type="SUPFAM" id="SSF90123">
    <property type="entry name" value="ABC transporter transmembrane region"/>
    <property type="match status" value="1"/>
</dbReference>
<dbReference type="GO" id="GO:0005886">
    <property type="term" value="C:plasma membrane"/>
    <property type="evidence" value="ECO:0007669"/>
    <property type="project" value="UniProtKB-SubCell"/>
</dbReference>
<dbReference type="InterPro" id="IPR017871">
    <property type="entry name" value="ABC_transporter-like_CS"/>
</dbReference>
<dbReference type="InterPro" id="IPR036640">
    <property type="entry name" value="ABC1_TM_sf"/>
</dbReference>
<dbReference type="RefSeq" id="WP_160331429.1">
    <property type="nucleotide sequence ID" value="NZ_JBHJSX010000024.1"/>
</dbReference>
<evidence type="ECO:0000256" key="3">
    <source>
        <dbReference type="ARBA" id="ARBA00022741"/>
    </source>
</evidence>
<dbReference type="InterPro" id="IPR011527">
    <property type="entry name" value="ABC1_TM_dom"/>
</dbReference>
<evidence type="ECO:0000256" key="4">
    <source>
        <dbReference type="ARBA" id="ARBA00022840"/>
    </source>
</evidence>
<dbReference type="GO" id="GO:0005524">
    <property type="term" value="F:ATP binding"/>
    <property type="evidence" value="ECO:0007669"/>
    <property type="project" value="UniProtKB-KW"/>
</dbReference>
<feature type="domain" description="ABC transmembrane type-1" evidence="9">
    <location>
        <begin position="32"/>
        <end position="308"/>
    </location>
</feature>
<dbReference type="STRING" id="46224.B4102_2730"/>
<dbReference type="SUPFAM" id="SSF52540">
    <property type="entry name" value="P-loop containing nucleoside triphosphate hydrolases"/>
    <property type="match status" value="1"/>
</dbReference>
<dbReference type="InterPro" id="IPR003593">
    <property type="entry name" value="AAA+_ATPase"/>
</dbReference>
<feature type="domain" description="ABC transporter" evidence="8">
    <location>
        <begin position="348"/>
        <end position="584"/>
    </location>
</feature>
<feature type="transmembrane region" description="Helical" evidence="7">
    <location>
        <begin position="68"/>
        <end position="91"/>
    </location>
</feature>
<evidence type="ECO:0000313" key="11">
    <source>
        <dbReference type="Proteomes" id="UP000075666"/>
    </source>
</evidence>
<dbReference type="PROSITE" id="PS50929">
    <property type="entry name" value="ABC_TM1F"/>
    <property type="match status" value="1"/>
</dbReference>
<dbReference type="InterPro" id="IPR039421">
    <property type="entry name" value="Type_1_exporter"/>
</dbReference>
<evidence type="ECO:0000313" key="10">
    <source>
        <dbReference type="EMBL" id="KYD08561.1"/>
    </source>
</evidence>
<dbReference type="CDD" id="cd03228">
    <property type="entry name" value="ABCC_MRP_Like"/>
    <property type="match status" value="1"/>
</dbReference>
<evidence type="ECO:0000259" key="9">
    <source>
        <dbReference type="PROSITE" id="PS50929"/>
    </source>
</evidence>
<comment type="subcellular location">
    <subcellularLocation>
        <location evidence="1">Cell membrane</location>
        <topology evidence="1">Multi-pass membrane protein</topology>
    </subcellularLocation>
</comment>
<dbReference type="InterPro" id="IPR027417">
    <property type="entry name" value="P-loop_NTPase"/>
</dbReference>
<keyword evidence="2 7" id="KW-0812">Transmembrane</keyword>
<feature type="transmembrane region" description="Helical" evidence="7">
    <location>
        <begin position="255"/>
        <end position="277"/>
    </location>
</feature>
<evidence type="ECO:0000256" key="5">
    <source>
        <dbReference type="ARBA" id="ARBA00022989"/>
    </source>
</evidence>
<dbReference type="Proteomes" id="UP000075666">
    <property type="component" value="Unassembled WGS sequence"/>
</dbReference>
<keyword evidence="5 7" id="KW-1133">Transmembrane helix</keyword>
<dbReference type="AlphaFoldDB" id="A0A150L8A6"/>
<dbReference type="GO" id="GO:0016887">
    <property type="term" value="F:ATP hydrolysis activity"/>
    <property type="evidence" value="ECO:0007669"/>
    <property type="project" value="InterPro"/>
</dbReference>
<dbReference type="OrthoDB" id="9806127at2"/>
<dbReference type="GO" id="GO:0015421">
    <property type="term" value="F:ABC-type oligopeptide transporter activity"/>
    <property type="evidence" value="ECO:0007669"/>
    <property type="project" value="TreeGrafter"/>
</dbReference>
<feature type="transmembrane region" description="Helical" evidence="7">
    <location>
        <begin position="170"/>
        <end position="188"/>
    </location>
</feature>
<dbReference type="SMART" id="SM00382">
    <property type="entry name" value="AAA"/>
    <property type="match status" value="1"/>
</dbReference>
<keyword evidence="6 7" id="KW-0472">Membrane</keyword>